<feature type="chain" id="PRO_5038498458" description="Lipoprotein" evidence="2">
    <location>
        <begin position="24"/>
        <end position="214"/>
    </location>
</feature>
<dbReference type="EMBL" id="CP006721">
    <property type="protein sequence ID" value="AGX44346.1"/>
    <property type="molecule type" value="Genomic_DNA"/>
</dbReference>
<evidence type="ECO:0000256" key="1">
    <source>
        <dbReference type="SAM" id="MobiDB-lite"/>
    </source>
</evidence>
<feature type="compositionally biased region" description="Low complexity" evidence="1">
    <location>
        <begin position="70"/>
        <end position="92"/>
    </location>
</feature>
<feature type="signal peptide" evidence="2">
    <location>
        <begin position="1"/>
        <end position="23"/>
    </location>
</feature>
<keyword evidence="2" id="KW-0732">Signal</keyword>
<evidence type="ECO:0000256" key="2">
    <source>
        <dbReference type="SAM" id="SignalP"/>
    </source>
</evidence>
<feature type="region of interest" description="Disordered" evidence="1">
    <location>
        <begin position="22"/>
        <end position="97"/>
    </location>
</feature>
<feature type="compositionally biased region" description="Basic and acidic residues" evidence="1">
    <location>
        <begin position="57"/>
        <end position="69"/>
    </location>
</feature>
<evidence type="ECO:0000313" key="4">
    <source>
        <dbReference type="Proteomes" id="UP000017118"/>
    </source>
</evidence>
<keyword evidence="4" id="KW-1185">Reference proteome</keyword>
<dbReference type="eggNOG" id="ENOG50338IJ">
    <property type="taxonomic scope" value="Bacteria"/>
</dbReference>
<dbReference type="KEGG" id="csb:CLSA_c33830"/>
<proteinExistence type="predicted"/>
<reference evidence="3 4" key="1">
    <citation type="journal article" date="2013" name="Genome Announc.">
        <title>Complete Genome Sequence of the Solvent Producer Clostridium saccharobutylicum NCP262 (DSM 13864).</title>
        <authorList>
            <person name="Poehlein A."/>
            <person name="Hartwich K."/>
            <person name="Krabben P."/>
            <person name="Ehrenreich A."/>
            <person name="Liebl W."/>
            <person name="Durre P."/>
            <person name="Gottschalk G."/>
            <person name="Daniel R."/>
        </authorList>
    </citation>
    <scope>NUCLEOTIDE SEQUENCE [LARGE SCALE GENOMIC DNA]</scope>
    <source>
        <strain evidence="3">DSM 13864</strain>
    </source>
</reference>
<protein>
    <recommendedName>
        <fullName evidence="5">Lipoprotein</fullName>
    </recommendedName>
</protein>
<dbReference type="RefSeq" id="WP_022747486.1">
    <property type="nucleotide sequence ID" value="NC_022571.1"/>
</dbReference>
<gene>
    <name evidence="3" type="ORF">CLSA_c33830</name>
</gene>
<feature type="compositionally biased region" description="Polar residues" evidence="1">
    <location>
        <begin position="22"/>
        <end position="46"/>
    </location>
</feature>
<dbReference type="AlphaFoldDB" id="U5MXJ9"/>
<evidence type="ECO:0008006" key="5">
    <source>
        <dbReference type="Google" id="ProtNLM"/>
    </source>
</evidence>
<evidence type="ECO:0000313" key="3">
    <source>
        <dbReference type="EMBL" id="AGX44346.1"/>
    </source>
</evidence>
<name>U5MXJ9_CLOSA</name>
<dbReference type="GeneID" id="55475725"/>
<dbReference type="Proteomes" id="UP000017118">
    <property type="component" value="Chromosome"/>
</dbReference>
<sequence>MKRIQIILSVAVMLITLSGCGNQKVQSNDSTKDTAITTDNQENTTTDIKDNNVAAQKDSDNTNSNKKDSTNTNTNKTEKSTNNNTSSQNTSKESNKDQKSFYGNWELKKVAGYAKVSAGADDSLIGEKMSFSSQVATVGDVSYNNPKYTTTNQTQNTIVSDYHTNLSKIGVDTDSITELDISNQNGEGATLFIKDNDTLLYFVEGVFYEVKRIS</sequence>
<organism evidence="3 4">
    <name type="scientific">Clostridium saccharobutylicum DSM 13864</name>
    <dbReference type="NCBI Taxonomy" id="1345695"/>
    <lineage>
        <taxon>Bacteria</taxon>
        <taxon>Bacillati</taxon>
        <taxon>Bacillota</taxon>
        <taxon>Clostridia</taxon>
        <taxon>Eubacteriales</taxon>
        <taxon>Clostridiaceae</taxon>
        <taxon>Clostridium</taxon>
    </lineage>
</organism>
<dbReference type="HOGENOM" id="CLU_1286983_0_0_9"/>
<accession>U5MXJ9</accession>
<dbReference type="PATRIC" id="fig|1345695.10.peg.3211"/>
<dbReference type="PROSITE" id="PS51257">
    <property type="entry name" value="PROKAR_LIPOPROTEIN"/>
    <property type="match status" value="1"/>
</dbReference>